<sequence>MGAWPHYAFGLEGNTQAEDPAMRNYSTFRCVKDRYTGRANGNTMCLHFERQTGQLVECDFPVTDEGGAN</sequence>
<dbReference type="RefSeq" id="WP_336545839.1">
    <property type="nucleotide sequence ID" value="NZ_JBBBDM010000009.1"/>
</dbReference>
<keyword evidence="2" id="KW-1185">Reference proteome</keyword>
<reference evidence="1 2" key="1">
    <citation type="journal article" date="2013" name="Int. J. Syst. Evol. Microbiol.">
        <title>Sphingomonas kyungheensis sp. nov., a bacterium with ginsenoside-converting activity isolated from soil of a ginseng field.</title>
        <authorList>
            <person name="Son H.M."/>
            <person name="Yang J.E."/>
            <person name="Park Y."/>
            <person name="Han C.K."/>
            <person name="Kim S.G."/>
            <person name="Kook M."/>
            <person name="Yi T.H."/>
        </authorList>
    </citation>
    <scope>NUCLEOTIDE SEQUENCE [LARGE SCALE GENOMIC DNA]</scope>
    <source>
        <strain evidence="1 2">LMG 26582</strain>
    </source>
</reference>
<gene>
    <name evidence="1" type="ORF">V8201_15410</name>
</gene>
<evidence type="ECO:0000313" key="2">
    <source>
        <dbReference type="Proteomes" id="UP001367771"/>
    </source>
</evidence>
<protein>
    <submittedName>
        <fullName evidence="1">Uncharacterized protein</fullName>
    </submittedName>
</protein>
<dbReference type="EMBL" id="JBBBDM010000009">
    <property type="protein sequence ID" value="MEI5688479.1"/>
    <property type="molecule type" value="Genomic_DNA"/>
</dbReference>
<proteinExistence type="predicted"/>
<name>A0ABU8H683_9SPHN</name>
<dbReference type="Proteomes" id="UP001367771">
    <property type="component" value="Unassembled WGS sequence"/>
</dbReference>
<accession>A0ABU8H683</accession>
<evidence type="ECO:0000313" key="1">
    <source>
        <dbReference type="EMBL" id="MEI5688479.1"/>
    </source>
</evidence>
<comment type="caution">
    <text evidence="1">The sequence shown here is derived from an EMBL/GenBank/DDBJ whole genome shotgun (WGS) entry which is preliminary data.</text>
</comment>
<organism evidence="1 2">
    <name type="scientific">Sphingomonas kyungheensis</name>
    <dbReference type="NCBI Taxonomy" id="1069987"/>
    <lineage>
        <taxon>Bacteria</taxon>
        <taxon>Pseudomonadati</taxon>
        <taxon>Pseudomonadota</taxon>
        <taxon>Alphaproteobacteria</taxon>
        <taxon>Sphingomonadales</taxon>
        <taxon>Sphingomonadaceae</taxon>
        <taxon>Sphingomonas</taxon>
    </lineage>
</organism>